<name>A0A3Q0ITS2_DIACI</name>
<dbReference type="Proteomes" id="UP000079169">
    <property type="component" value="Unplaced"/>
</dbReference>
<evidence type="ECO:0000313" key="1">
    <source>
        <dbReference type="Proteomes" id="UP000079169"/>
    </source>
</evidence>
<gene>
    <name evidence="2" type="primary">LOC113467597</name>
</gene>
<dbReference type="RefSeq" id="XP_026679654.1">
    <property type="nucleotide sequence ID" value="XM_026823853.1"/>
</dbReference>
<reference evidence="2" key="1">
    <citation type="submission" date="2025-08" db="UniProtKB">
        <authorList>
            <consortium name="RefSeq"/>
        </authorList>
    </citation>
    <scope>IDENTIFICATION</scope>
</reference>
<proteinExistence type="predicted"/>
<accession>A0A3Q0ITS2</accession>
<dbReference type="PaxDb" id="121845-A0A3Q0ITS2"/>
<evidence type="ECO:0000313" key="2">
    <source>
        <dbReference type="RefSeq" id="XP_026679654.1"/>
    </source>
</evidence>
<dbReference type="AlphaFoldDB" id="A0A3Q0ITS2"/>
<dbReference type="KEGG" id="dci:113467597"/>
<dbReference type="GeneID" id="113467597"/>
<protein>
    <submittedName>
        <fullName evidence="2">Uncharacterized protein LOC113467597</fullName>
    </submittedName>
</protein>
<sequence>MYRHIKPMISMSNKGVSIRDQNSKIKLLMNRPMKMTSRTIWVESTRSISGDPFTSCSHVDSISHLPSSHFFTKHQCSSVLSSPCWAIENETPAVFHKISPAVGGALNKSYHVQVTS</sequence>
<keyword evidence="1" id="KW-1185">Reference proteome</keyword>
<organism evidence="1 2">
    <name type="scientific">Diaphorina citri</name>
    <name type="common">Asian citrus psyllid</name>
    <dbReference type="NCBI Taxonomy" id="121845"/>
    <lineage>
        <taxon>Eukaryota</taxon>
        <taxon>Metazoa</taxon>
        <taxon>Ecdysozoa</taxon>
        <taxon>Arthropoda</taxon>
        <taxon>Hexapoda</taxon>
        <taxon>Insecta</taxon>
        <taxon>Pterygota</taxon>
        <taxon>Neoptera</taxon>
        <taxon>Paraneoptera</taxon>
        <taxon>Hemiptera</taxon>
        <taxon>Sternorrhyncha</taxon>
        <taxon>Psylloidea</taxon>
        <taxon>Psyllidae</taxon>
        <taxon>Diaphorininae</taxon>
        <taxon>Diaphorina</taxon>
    </lineage>
</organism>